<evidence type="ECO:0000256" key="11">
    <source>
        <dbReference type="ARBA" id="ARBA00022989"/>
    </source>
</evidence>
<dbReference type="EC" id="3.1.4.12" evidence="5"/>
<evidence type="ECO:0000256" key="8">
    <source>
        <dbReference type="ARBA" id="ARBA00022801"/>
    </source>
</evidence>
<evidence type="ECO:0000256" key="7">
    <source>
        <dbReference type="ARBA" id="ARBA00022723"/>
    </source>
</evidence>
<dbReference type="GO" id="GO:0006665">
    <property type="term" value="P:sphingolipid metabolic process"/>
    <property type="evidence" value="ECO:0007669"/>
    <property type="project" value="UniProtKB-KW"/>
</dbReference>
<keyword evidence="7" id="KW-0479">Metal-binding</keyword>
<name>A0AAW2HT12_9NEOP</name>
<dbReference type="EMBL" id="JARGDH010000003">
    <property type="protein sequence ID" value="KAL0273042.1"/>
    <property type="molecule type" value="Genomic_DNA"/>
</dbReference>
<evidence type="ECO:0000259" key="15">
    <source>
        <dbReference type="Pfam" id="PF03372"/>
    </source>
</evidence>
<evidence type="ECO:0000256" key="1">
    <source>
        <dbReference type="ARBA" id="ARBA00004141"/>
    </source>
</evidence>
<dbReference type="InterPro" id="IPR036691">
    <property type="entry name" value="Endo/exonu/phosph_ase_sf"/>
</dbReference>
<evidence type="ECO:0000256" key="2">
    <source>
        <dbReference type="ARBA" id="ARBA00004760"/>
    </source>
</evidence>
<evidence type="ECO:0000256" key="13">
    <source>
        <dbReference type="ARBA" id="ARBA00023136"/>
    </source>
</evidence>
<evidence type="ECO:0000256" key="6">
    <source>
        <dbReference type="ARBA" id="ARBA00022692"/>
    </source>
</evidence>
<dbReference type="Gene3D" id="3.60.10.10">
    <property type="entry name" value="Endonuclease/exonuclease/phosphatase"/>
    <property type="match status" value="1"/>
</dbReference>
<comment type="subcellular location">
    <subcellularLocation>
        <location evidence="1">Membrane</location>
        <topology evidence="1">Multi-pass membrane protein</topology>
    </subcellularLocation>
</comment>
<evidence type="ECO:0000256" key="9">
    <source>
        <dbReference type="ARBA" id="ARBA00022842"/>
    </source>
</evidence>
<comment type="similarity">
    <text evidence="4">Belongs to the neutral sphingomyelinase family.</text>
</comment>
<keyword evidence="8" id="KW-0378">Hydrolase</keyword>
<sequence length="420" mass="47615">MRSRKEMEGQMSEMSGKHAIRVFTLNCWGIPYVSKDKNSRMSAIAKHLLISNLDLVCLQEVWSKKDFLFLSRKCHSQLPYSHYFNSFVTGSGLCVLSKHPIVDVYFHQWPINGYAHKIHQGDWFGGKGIGLCKIQINNLLVNLYTAHLHAEYSSENAAYLSHRLLQAFDTSQFVKLTSGDCDIAILAGDLNTEPHDLAIKILNQNAHLVDSFYAAQEKSPTCIGTNESSRNSYSPAKELKRQPGGKRIDYILYKKSRKFDVEVEQYQFPLPDRVPGCSFSYSDHEAIEVKLNCIPVVGSSAVTSDMPDAELHSTLEQAIEVCNDSLQKLKTSQRTYISLAVVFALFLFVSLFVELFFNISQDFGVSYTLTVISFNILKTTITLAFTFFMMMGILWCRSERSAILTGKFSMMLILKRLRKP</sequence>
<proteinExistence type="inferred from homology"/>
<dbReference type="AlphaFoldDB" id="A0AAW2HT12"/>
<dbReference type="SUPFAM" id="SSF56219">
    <property type="entry name" value="DNase I-like"/>
    <property type="match status" value="1"/>
</dbReference>
<comment type="pathway">
    <text evidence="3">Sphingolipid metabolism.</text>
</comment>
<protein>
    <recommendedName>
        <fullName evidence="5">sphingomyelin phosphodiesterase</fullName>
        <ecNumber evidence="5">3.1.4.12</ecNumber>
    </recommendedName>
</protein>
<dbReference type="GO" id="GO:0016020">
    <property type="term" value="C:membrane"/>
    <property type="evidence" value="ECO:0007669"/>
    <property type="project" value="UniProtKB-SubCell"/>
</dbReference>
<keyword evidence="9" id="KW-0460">Magnesium</keyword>
<evidence type="ECO:0000256" key="5">
    <source>
        <dbReference type="ARBA" id="ARBA00012369"/>
    </source>
</evidence>
<reference evidence="16" key="1">
    <citation type="journal article" date="2024" name="Gigascience">
        <title>Chromosome-level genome of the poultry shaft louse Menopon gallinae provides insight into the host-switching and adaptive evolution of parasitic lice.</title>
        <authorList>
            <person name="Xu Y."/>
            <person name="Ma L."/>
            <person name="Liu S."/>
            <person name="Liang Y."/>
            <person name="Liu Q."/>
            <person name="He Z."/>
            <person name="Tian L."/>
            <person name="Duan Y."/>
            <person name="Cai W."/>
            <person name="Li H."/>
            <person name="Song F."/>
        </authorList>
    </citation>
    <scope>NUCLEOTIDE SEQUENCE</scope>
    <source>
        <strain evidence="16">Cailab_2023a</strain>
    </source>
</reference>
<dbReference type="GO" id="GO:0004767">
    <property type="term" value="F:sphingomyelin phosphodiesterase activity"/>
    <property type="evidence" value="ECO:0007669"/>
    <property type="project" value="UniProtKB-EC"/>
</dbReference>
<feature type="transmembrane region" description="Helical" evidence="14">
    <location>
        <begin position="371"/>
        <end position="395"/>
    </location>
</feature>
<evidence type="ECO:0000313" key="16">
    <source>
        <dbReference type="EMBL" id="KAL0273042.1"/>
    </source>
</evidence>
<keyword evidence="11 14" id="KW-1133">Transmembrane helix</keyword>
<keyword evidence="12" id="KW-0443">Lipid metabolism</keyword>
<keyword evidence="10" id="KW-0746">Sphingolipid metabolism</keyword>
<feature type="transmembrane region" description="Helical" evidence="14">
    <location>
        <begin position="336"/>
        <end position="359"/>
    </location>
</feature>
<evidence type="ECO:0000256" key="10">
    <source>
        <dbReference type="ARBA" id="ARBA00022919"/>
    </source>
</evidence>
<evidence type="ECO:0000256" key="14">
    <source>
        <dbReference type="SAM" id="Phobius"/>
    </source>
</evidence>
<evidence type="ECO:0000256" key="4">
    <source>
        <dbReference type="ARBA" id="ARBA00006335"/>
    </source>
</evidence>
<comment type="pathway">
    <text evidence="2">Lipid metabolism; sphingolipid metabolism.</text>
</comment>
<keyword evidence="6 14" id="KW-0812">Transmembrane</keyword>
<feature type="domain" description="Endonuclease/exonuclease/phosphatase" evidence="15">
    <location>
        <begin position="24"/>
        <end position="284"/>
    </location>
</feature>
<dbReference type="PANTHER" id="PTHR16320:SF24">
    <property type="entry name" value="PHOSPHODIESTERASE, PUTATIVE-RELATED"/>
    <property type="match status" value="1"/>
</dbReference>
<dbReference type="GO" id="GO:0046872">
    <property type="term" value="F:metal ion binding"/>
    <property type="evidence" value="ECO:0007669"/>
    <property type="project" value="UniProtKB-KW"/>
</dbReference>
<comment type="caution">
    <text evidence="16">The sequence shown here is derived from an EMBL/GenBank/DDBJ whole genome shotgun (WGS) entry which is preliminary data.</text>
</comment>
<dbReference type="Pfam" id="PF03372">
    <property type="entry name" value="Exo_endo_phos"/>
    <property type="match status" value="1"/>
</dbReference>
<gene>
    <name evidence="16" type="ORF">PYX00_005815</name>
</gene>
<dbReference type="InterPro" id="IPR005135">
    <property type="entry name" value="Endo/exonuclease/phosphatase"/>
</dbReference>
<keyword evidence="13 14" id="KW-0472">Membrane</keyword>
<organism evidence="16">
    <name type="scientific">Menopon gallinae</name>
    <name type="common">poultry shaft louse</name>
    <dbReference type="NCBI Taxonomy" id="328185"/>
    <lineage>
        <taxon>Eukaryota</taxon>
        <taxon>Metazoa</taxon>
        <taxon>Ecdysozoa</taxon>
        <taxon>Arthropoda</taxon>
        <taxon>Hexapoda</taxon>
        <taxon>Insecta</taxon>
        <taxon>Pterygota</taxon>
        <taxon>Neoptera</taxon>
        <taxon>Paraneoptera</taxon>
        <taxon>Psocodea</taxon>
        <taxon>Troctomorpha</taxon>
        <taxon>Phthiraptera</taxon>
        <taxon>Amblycera</taxon>
        <taxon>Menoponidae</taxon>
        <taxon>Menopon</taxon>
    </lineage>
</organism>
<accession>A0AAW2HT12</accession>
<evidence type="ECO:0000256" key="3">
    <source>
        <dbReference type="ARBA" id="ARBA00004991"/>
    </source>
</evidence>
<evidence type="ECO:0000256" key="12">
    <source>
        <dbReference type="ARBA" id="ARBA00023098"/>
    </source>
</evidence>
<dbReference type="PANTHER" id="PTHR16320">
    <property type="entry name" value="SPHINGOMYELINASE FAMILY MEMBER"/>
    <property type="match status" value="1"/>
</dbReference>
<dbReference type="InterPro" id="IPR038772">
    <property type="entry name" value="Sph/SMPD2-like"/>
</dbReference>